<organism evidence="1 2">
    <name type="scientific">Thelephora ganbajun</name>
    <name type="common">Ganba fungus</name>
    <dbReference type="NCBI Taxonomy" id="370292"/>
    <lineage>
        <taxon>Eukaryota</taxon>
        <taxon>Fungi</taxon>
        <taxon>Dikarya</taxon>
        <taxon>Basidiomycota</taxon>
        <taxon>Agaricomycotina</taxon>
        <taxon>Agaricomycetes</taxon>
        <taxon>Thelephorales</taxon>
        <taxon>Thelephoraceae</taxon>
        <taxon>Thelephora</taxon>
    </lineage>
</organism>
<sequence length="106" mass="11747">MTLSRELLQTLNLGVRGYQMLSVMRAVTMMPNSTVSTCLLSSDRVGGELQLVFLISQEEFDSLLSGELKAEVRPIETQEVVRGGVQDDKLKYSDGWVTDHSIVGLE</sequence>
<accession>A0ACB6Z2U2</accession>
<reference evidence="1" key="1">
    <citation type="submission" date="2019-10" db="EMBL/GenBank/DDBJ databases">
        <authorList>
            <consortium name="DOE Joint Genome Institute"/>
            <person name="Kuo A."/>
            <person name="Miyauchi S."/>
            <person name="Kiss E."/>
            <person name="Drula E."/>
            <person name="Kohler A."/>
            <person name="Sanchez-Garcia M."/>
            <person name="Andreopoulos B."/>
            <person name="Barry K.W."/>
            <person name="Bonito G."/>
            <person name="Buee M."/>
            <person name="Carver A."/>
            <person name="Chen C."/>
            <person name="Cichocki N."/>
            <person name="Clum A."/>
            <person name="Culley D."/>
            <person name="Crous P.W."/>
            <person name="Fauchery L."/>
            <person name="Girlanda M."/>
            <person name="Hayes R."/>
            <person name="Keri Z."/>
            <person name="Labutti K."/>
            <person name="Lipzen A."/>
            <person name="Lombard V."/>
            <person name="Magnuson J."/>
            <person name="Maillard F."/>
            <person name="Morin E."/>
            <person name="Murat C."/>
            <person name="Nolan M."/>
            <person name="Ohm R."/>
            <person name="Pangilinan J."/>
            <person name="Pereira M."/>
            <person name="Perotto S."/>
            <person name="Peter M."/>
            <person name="Riley R."/>
            <person name="Sitrit Y."/>
            <person name="Stielow B."/>
            <person name="Szollosi G."/>
            <person name="Zifcakova L."/>
            <person name="Stursova M."/>
            <person name="Spatafora J.W."/>
            <person name="Tedersoo L."/>
            <person name="Vaario L.-M."/>
            <person name="Yamada A."/>
            <person name="Yan M."/>
            <person name="Wang P."/>
            <person name="Xu J."/>
            <person name="Bruns T."/>
            <person name="Baldrian P."/>
            <person name="Vilgalys R."/>
            <person name="Henrissat B."/>
            <person name="Grigoriev I.V."/>
            <person name="Hibbett D."/>
            <person name="Nagy L.G."/>
            <person name="Martin F.M."/>
        </authorList>
    </citation>
    <scope>NUCLEOTIDE SEQUENCE</scope>
    <source>
        <strain evidence="1">P2</strain>
    </source>
</reference>
<dbReference type="EMBL" id="MU118204">
    <property type="protein sequence ID" value="KAF9643598.1"/>
    <property type="molecule type" value="Genomic_DNA"/>
</dbReference>
<gene>
    <name evidence="1" type="ORF">BDM02DRAFT_3191418</name>
</gene>
<evidence type="ECO:0000313" key="2">
    <source>
        <dbReference type="Proteomes" id="UP000886501"/>
    </source>
</evidence>
<protein>
    <submittedName>
        <fullName evidence="1">Uncharacterized protein</fullName>
    </submittedName>
</protein>
<dbReference type="Proteomes" id="UP000886501">
    <property type="component" value="Unassembled WGS sequence"/>
</dbReference>
<name>A0ACB6Z2U2_THEGA</name>
<reference evidence="1" key="2">
    <citation type="journal article" date="2020" name="Nat. Commun.">
        <title>Large-scale genome sequencing of mycorrhizal fungi provides insights into the early evolution of symbiotic traits.</title>
        <authorList>
            <person name="Miyauchi S."/>
            <person name="Kiss E."/>
            <person name="Kuo A."/>
            <person name="Drula E."/>
            <person name="Kohler A."/>
            <person name="Sanchez-Garcia M."/>
            <person name="Morin E."/>
            <person name="Andreopoulos B."/>
            <person name="Barry K.W."/>
            <person name="Bonito G."/>
            <person name="Buee M."/>
            <person name="Carver A."/>
            <person name="Chen C."/>
            <person name="Cichocki N."/>
            <person name="Clum A."/>
            <person name="Culley D."/>
            <person name="Crous P.W."/>
            <person name="Fauchery L."/>
            <person name="Girlanda M."/>
            <person name="Hayes R.D."/>
            <person name="Keri Z."/>
            <person name="LaButti K."/>
            <person name="Lipzen A."/>
            <person name="Lombard V."/>
            <person name="Magnuson J."/>
            <person name="Maillard F."/>
            <person name="Murat C."/>
            <person name="Nolan M."/>
            <person name="Ohm R.A."/>
            <person name="Pangilinan J."/>
            <person name="Pereira M.F."/>
            <person name="Perotto S."/>
            <person name="Peter M."/>
            <person name="Pfister S."/>
            <person name="Riley R."/>
            <person name="Sitrit Y."/>
            <person name="Stielow J.B."/>
            <person name="Szollosi G."/>
            <person name="Zifcakova L."/>
            <person name="Stursova M."/>
            <person name="Spatafora J.W."/>
            <person name="Tedersoo L."/>
            <person name="Vaario L.M."/>
            <person name="Yamada A."/>
            <person name="Yan M."/>
            <person name="Wang P."/>
            <person name="Xu J."/>
            <person name="Bruns T."/>
            <person name="Baldrian P."/>
            <person name="Vilgalys R."/>
            <person name="Dunand C."/>
            <person name="Henrissat B."/>
            <person name="Grigoriev I.V."/>
            <person name="Hibbett D."/>
            <person name="Nagy L.G."/>
            <person name="Martin F.M."/>
        </authorList>
    </citation>
    <scope>NUCLEOTIDE SEQUENCE</scope>
    <source>
        <strain evidence="1">P2</strain>
    </source>
</reference>
<evidence type="ECO:0000313" key="1">
    <source>
        <dbReference type="EMBL" id="KAF9643598.1"/>
    </source>
</evidence>
<keyword evidence="2" id="KW-1185">Reference proteome</keyword>
<proteinExistence type="predicted"/>
<comment type="caution">
    <text evidence="1">The sequence shown here is derived from an EMBL/GenBank/DDBJ whole genome shotgun (WGS) entry which is preliminary data.</text>
</comment>